<dbReference type="Proteomes" id="UP001163046">
    <property type="component" value="Unassembled WGS sequence"/>
</dbReference>
<organism evidence="2 3">
    <name type="scientific">Desmophyllum pertusum</name>
    <dbReference type="NCBI Taxonomy" id="174260"/>
    <lineage>
        <taxon>Eukaryota</taxon>
        <taxon>Metazoa</taxon>
        <taxon>Cnidaria</taxon>
        <taxon>Anthozoa</taxon>
        <taxon>Hexacorallia</taxon>
        <taxon>Scleractinia</taxon>
        <taxon>Caryophylliina</taxon>
        <taxon>Caryophylliidae</taxon>
        <taxon>Desmophyllum</taxon>
    </lineage>
</organism>
<evidence type="ECO:0000256" key="1">
    <source>
        <dbReference type="SAM" id="MobiDB-lite"/>
    </source>
</evidence>
<accession>A0A9W9YEJ9</accession>
<gene>
    <name evidence="2" type="ORF">OS493_009927</name>
</gene>
<keyword evidence="3" id="KW-1185">Reference proteome</keyword>
<protein>
    <submittedName>
        <fullName evidence="2">Uncharacterized protein</fullName>
    </submittedName>
</protein>
<proteinExistence type="predicted"/>
<dbReference type="AlphaFoldDB" id="A0A9W9YEJ9"/>
<evidence type="ECO:0000313" key="2">
    <source>
        <dbReference type="EMBL" id="KAJ7337075.1"/>
    </source>
</evidence>
<evidence type="ECO:0000313" key="3">
    <source>
        <dbReference type="Proteomes" id="UP001163046"/>
    </source>
</evidence>
<feature type="region of interest" description="Disordered" evidence="1">
    <location>
        <begin position="76"/>
        <end position="102"/>
    </location>
</feature>
<name>A0A9W9YEJ9_9CNID</name>
<dbReference type="EMBL" id="MU827781">
    <property type="protein sequence ID" value="KAJ7337075.1"/>
    <property type="molecule type" value="Genomic_DNA"/>
</dbReference>
<comment type="caution">
    <text evidence="2">The sequence shown here is derived from an EMBL/GenBank/DDBJ whole genome shotgun (WGS) entry which is preliminary data.</text>
</comment>
<sequence>MALSSVYSEGSGQLTTPMFEVVYVHVVEGPMKLTTPMFEGGVCACNRGGTVKLDSPFITGFKDQQLLSRDQHYVGVPGLKEEKQNPPKQLANDVPRQRQREP</sequence>
<reference evidence="2" key="1">
    <citation type="submission" date="2023-01" db="EMBL/GenBank/DDBJ databases">
        <title>Genome assembly of the deep-sea coral Lophelia pertusa.</title>
        <authorList>
            <person name="Herrera S."/>
            <person name="Cordes E."/>
        </authorList>
    </citation>
    <scope>NUCLEOTIDE SEQUENCE</scope>
    <source>
        <strain evidence="2">USNM1676648</strain>
        <tissue evidence="2">Polyp</tissue>
    </source>
</reference>